<dbReference type="Proteomes" id="UP001150924">
    <property type="component" value="Unassembled WGS sequence"/>
</dbReference>
<dbReference type="Pfam" id="PF13577">
    <property type="entry name" value="SnoaL_4"/>
    <property type="match status" value="1"/>
</dbReference>
<dbReference type="Gene3D" id="3.10.450.50">
    <property type="match status" value="1"/>
</dbReference>
<dbReference type="InterPro" id="IPR037401">
    <property type="entry name" value="SnoaL-like"/>
</dbReference>
<evidence type="ECO:0000313" key="2">
    <source>
        <dbReference type="EMBL" id="MCY1005385.1"/>
    </source>
</evidence>
<gene>
    <name evidence="2" type="ORF">OV079_07325</name>
</gene>
<dbReference type="SUPFAM" id="SSF54427">
    <property type="entry name" value="NTF2-like"/>
    <property type="match status" value="1"/>
</dbReference>
<feature type="domain" description="SnoaL-like" evidence="1">
    <location>
        <begin position="16"/>
        <end position="147"/>
    </location>
</feature>
<dbReference type="RefSeq" id="WP_267767055.1">
    <property type="nucleotide sequence ID" value="NZ_JAPNKE010000002.1"/>
</dbReference>
<protein>
    <submittedName>
        <fullName evidence="2">Nuclear transport factor 2 family protein</fullName>
    </submittedName>
</protein>
<keyword evidence="3" id="KW-1185">Reference proteome</keyword>
<evidence type="ECO:0000313" key="3">
    <source>
        <dbReference type="Proteomes" id="UP001150924"/>
    </source>
</evidence>
<sequence length="157" mass="16963">MPGFEEHDDEQKQGLRRLASRAAIETLKAEYARKADAVFNSPGAASATALADLFTDDGVLDLGPFGRYEGRAALLNACENILPQATKWTTHYIVSPILEVGDHAATGSWYFLIKSVPQSPPGAGVSEILGGYTDKYVKTATGWKIRESLSSFFVPPT</sequence>
<comment type="caution">
    <text evidence="2">The sequence shown here is derived from an EMBL/GenBank/DDBJ whole genome shotgun (WGS) entry which is preliminary data.</text>
</comment>
<evidence type="ECO:0000259" key="1">
    <source>
        <dbReference type="Pfam" id="PF13577"/>
    </source>
</evidence>
<dbReference type="InterPro" id="IPR032710">
    <property type="entry name" value="NTF2-like_dom_sf"/>
</dbReference>
<name>A0A9X3ELJ5_9BACT</name>
<dbReference type="AlphaFoldDB" id="A0A9X3ELJ5"/>
<reference evidence="2" key="1">
    <citation type="submission" date="2022-11" db="EMBL/GenBank/DDBJ databases">
        <title>Minimal conservation of predation-associated metabolite biosynthetic gene clusters underscores biosynthetic potential of Myxococcota including descriptions for ten novel species: Archangium lansinium sp. nov., Myxococcus landrumus sp. nov., Nannocystis bai.</title>
        <authorList>
            <person name="Ahearne A."/>
            <person name="Stevens C."/>
            <person name="Phillips K."/>
        </authorList>
    </citation>
    <scope>NUCLEOTIDE SEQUENCE</scope>
    <source>
        <strain evidence="2">Na p29</strain>
    </source>
</reference>
<proteinExistence type="predicted"/>
<dbReference type="EMBL" id="JAPNKE010000002">
    <property type="protein sequence ID" value="MCY1005385.1"/>
    <property type="molecule type" value="Genomic_DNA"/>
</dbReference>
<organism evidence="2 3">
    <name type="scientific">Nannocystis pusilla</name>
    <dbReference type="NCBI Taxonomy" id="889268"/>
    <lineage>
        <taxon>Bacteria</taxon>
        <taxon>Pseudomonadati</taxon>
        <taxon>Myxococcota</taxon>
        <taxon>Polyangia</taxon>
        <taxon>Nannocystales</taxon>
        <taxon>Nannocystaceae</taxon>
        <taxon>Nannocystis</taxon>
    </lineage>
</organism>
<accession>A0A9X3ELJ5</accession>